<comment type="caution">
    <text evidence="1">The sequence shown here is derived from an EMBL/GenBank/DDBJ whole genome shotgun (WGS) entry which is preliminary data.</text>
</comment>
<evidence type="ECO:0000313" key="1">
    <source>
        <dbReference type="EMBL" id="KAF6805880.1"/>
    </source>
</evidence>
<organism evidence="1 2">
    <name type="scientific">Colletotrichum plurivorum</name>
    <dbReference type="NCBI Taxonomy" id="2175906"/>
    <lineage>
        <taxon>Eukaryota</taxon>
        <taxon>Fungi</taxon>
        <taxon>Dikarya</taxon>
        <taxon>Ascomycota</taxon>
        <taxon>Pezizomycotina</taxon>
        <taxon>Sordariomycetes</taxon>
        <taxon>Hypocreomycetidae</taxon>
        <taxon>Glomerellales</taxon>
        <taxon>Glomerellaceae</taxon>
        <taxon>Colletotrichum</taxon>
        <taxon>Colletotrichum orchidearum species complex</taxon>
    </lineage>
</organism>
<sequence>MIGDLSDYANSLLDVGETIEAQEKLAKVLRWKEEMFGHDHLHTVFLKNNLAVANRKQGKLETRKRCSPHRTTF</sequence>
<name>A0A8H6MRV2_9PEZI</name>
<dbReference type="Gene3D" id="1.25.40.10">
    <property type="entry name" value="Tetratricopeptide repeat domain"/>
    <property type="match status" value="1"/>
</dbReference>
<dbReference type="InterPro" id="IPR011990">
    <property type="entry name" value="TPR-like_helical_dom_sf"/>
</dbReference>
<dbReference type="EMBL" id="WIGO01000717">
    <property type="protein sequence ID" value="KAF6805880.1"/>
    <property type="molecule type" value="Genomic_DNA"/>
</dbReference>
<proteinExistence type="predicted"/>
<protein>
    <submittedName>
        <fullName evidence="1">Uncharacterized protein</fullName>
    </submittedName>
</protein>
<accession>A0A8H6MRV2</accession>
<gene>
    <name evidence="1" type="ORF">CPLU01_15948</name>
</gene>
<dbReference type="AlphaFoldDB" id="A0A8H6MRV2"/>
<keyword evidence="2" id="KW-1185">Reference proteome</keyword>
<evidence type="ECO:0000313" key="2">
    <source>
        <dbReference type="Proteomes" id="UP000654918"/>
    </source>
</evidence>
<reference evidence="1" key="1">
    <citation type="journal article" date="2020" name="Phytopathology">
        <title>Genome Sequence Resources of Colletotrichum truncatum, C. plurivorum, C. musicola, and C. sojae: Four Species Pathogenic to Soybean (Glycine max).</title>
        <authorList>
            <person name="Rogerio F."/>
            <person name="Boufleur T.R."/>
            <person name="Ciampi-Guillardi M."/>
            <person name="Sukno S.A."/>
            <person name="Thon M.R."/>
            <person name="Massola Junior N.S."/>
            <person name="Baroncelli R."/>
        </authorList>
    </citation>
    <scope>NUCLEOTIDE SEQUENCE</scope>
    <source>
        <strain evidence="1">LFN00145</strain>
    </source>
</reference>
<dbReference type="Proteomes" id="UP000654918">
    <property type="component" value="Unassembled WGS sequence"/>
</dbReference>